<proteinExistence type="inferred from homology"/>
<accession>A0A5C0AZH9</accession>
<dbReference type="HAMAP" id="MF_00691">
    <property type="entry name" value="PxpA"/>
    <property type="match status" value="1"/>
</dbReference>
<keyword evidence="1" id="KW-0547">Nucleotide-binding</keyword>
<dbReference type="PANTHER" id="PTHR30292:SF0">
    <property type="entry name" value="5-OXOPROLINASE SUBUNIT A"/>
    <property type="match status" value="1"/>
</dbReference>
<reference evidence="2 3" key="1">
    <citation type="submission" date="2019-08" db="EMBL/GenBank/DDBJ databases">
        <title>Amphibian skin-associated Pigmentiphaga: genome sequence and occurrence across geography and hosts.</title>
        <authorList>
            <person name="Bletz M.C."/>
            <person name="Bunk B."/>
            <person name="Sproeer C."/>
            <person name="Biwer P."/>
            <person name="Reiter S."/>
            <person name="Rabemananjara F.C.E."/>
            <person name="Schulz S."/>
            <person name="Overmann J."/>
            <person name="Vences M."/>
        </authorList>
    </citation>
    <scope>NUCLEOTIDE SEQUENCE [LARGE SCALE GENOMIC DNA]</scope>
    <source>
        <strain evidence="2 3">Mada1488</strain>
    </source>
</reference>
<dbReference type="PANTHER" id="PTHR30292">
    <property type="entry name" value="UNCHARACTERIZED PROTEIN YBGL-RELATED"/>
    <property type="match status" value="1"/>
</dbReference>
<dbReference type="Gene3D" id="3.20.20.370">
    <property type="entry name" value="Glycoside hydrolase/deacetylase"/>
    <property type="match status" value="1"/>
</dbReference>
<dbReference type="GO" id="GO:0005975">
    <property type="term" value="P:carbohydrate metabolic process"/>
    <property type="evidence" value="ECO:0007669"/>
    <property type="project" value="InterPro"/>
</dbReference>
<dbReference type="InterPro" id="IPR011330">
    <property type="entry name" value="Glyco_hydro/deAcase_b/a-brl"/>
</dbReference>
<dbReference type="GO" id="GO:0017168">
    <property type="term" value="F:5-oxoprolinase (ATP-hydrolyzing) activity"/>
    <property type="evidence" value="ECO:0007669"/>
    <property type="project" value="UniProtKB-UniRule"/>
</dbReference>
<dbReference type="InterPro" id="IPR005501">
    <property type="entry name" value="LamB/YcsF/PxpA-like"/>
</dbReference>
<dbReference type="AlphaFoldDB" id="A0A5C0AZH9"/>
<keyword evidence="1" id="KW-0378">Hydrolase</keyword>
<dbReference type="SUPFAM" id="SSF88713">
    <property type="entry name" value="Glycoside hydrolase/deacetylase"/>
    <property type="match status" value="1"/>
</dbReference>
<dbReference type="Pfam" id="PF03746">
    <property type="entry name" value="LamB_YcsF"/>
    <property type="match status" value="1"/>
</dbReference>
<keyword evidence="3" id="KW-1185">Reference proteome</keyword>
<dbReference type="KEGG" id="pacr:FXN63_08220"/>
<dbReference type="Proteomes" id="UP000325161">
    <property type="component" value="Chromosome"/>
</dbReference>
<evidence type="ECO:0000313" key="2">
    <source>
        <dbReference type="EMBL" id="QEI05837.1"/>
    </source>
</evidence>
<dbReference type="NCBIfam" id="NF003814">
    <property type="entry name" value="PRK05406.1-3"/>
    <property type="match status" value="1"/>
</dbReference>
<gene>
    <name evidence="1" type="primary">pxpA</name>
    <name evidence="2" type="ORF">FXN63_08220</name>
</gene>
<comment type="subunit">
    <text evidence="1">Forms a complex composed of PxpA, PxpB and PxpC.</text>
</comment>
<evidence type="ECO:0000313" key="3">
    <source>
        <dbReference type="Proteomes" id="UP000325161"/>
    </source>
</evidence>
<comment type="catalytic activity">
    <reaction evidence="1">
        <text>5-oxo-L-proline + ATP + 2 H2O = L-glutamate + ADP + phosphate + H(+)</text>
        <dbReference type="Rhea" id="RHEA:10348"/>
        <dbReference type="ChEBI" id="CHEBI:15377"/>
        <dbReference type="ChEBI" id="CHEBI:15378"/>
        <dbReference type="ChEBI" id="CHEBI:29985"/>
        <dbReference type="ChEBI" id="CHEBI:30616"/>
        <dbReference type="ChEBI" id="CHEBI:43474"/>
        <dbReference type="ChEBI" id="CHEBI:58402"/>
        <dbReference type="ChEBI" id="CHEBI:456216"/>
        <dbReference type="EC" id="3.5.2.9"/>
    </reaction>
</comment>
<dbReference type="NCBIfam" id="NF003816">
    <property type="entry name" value="PRK05406.1-5"/>
    <property type="match status" value="1"/>
</dbReference>
<dbReference type="OrthoDB" id="9773478at2"/>
<organism evidence="2 3">
    <name type="scientific">Pigmentiphaga aceris</name>
    <dbReference type="NCBI Taxonomy" id="1940612"/>
    <lineage>
        <taxon>Bacteria</taxon>
        <taxon>Pseudomonadati</taxon>
        <taxon>Pseudomonadota</taxon>
        <taxon>Betaproteobacteria</taxon>
        <taxon>Burkholderiales</taxon>
        <taxon>Alcaligenaceae</taxon>
        <taxon>Pigmentiphaga</taxon>
    </lineage>
</organism>
<evidence type="ECO:0000256" key="1">
    <source>
        <dbReference type="HAMAP-Rule" id="MF_00691"/>
    </source>
</evidence>
<sequence length="255" mass="26833">MNMRELDLNCDMGEGFSIYQAGDDLGLLGSVTSANIACGFHAGDPRSMAATVKAAIARDVSIGAHPSLPDLQGFGRREMAVSADEAYEMVVYQIGALKGFTDAAGVPLRHVKAHGALYNMAARDAGLSKAICRAVHDVDASLVVFALAGSVTVDVARDMGLRVASEVFADRSYQDDGSLTSRRQPGAMITDLQQSIDQVLAMVQHGYVRAVSGKEVPLQADTLCVHGDQPGALAFAQGLRSALENAGIMLRAPVK</sequence>
<dbReference type="GO" id="GO:0005524">
    <property type="term" value="F:ATP binding"/>
    <property type="evidence" value="ECO:0007669"/>
    <property type="project" value="UniProtKB-UniRule"/>
</dbReference>
<dbReference type="EC" id="3.5.2.9" evidence="1"/>
<comment type="similarity">
    <text evidence="1">Belongs to the LamB/PxpA family.</text>
</comment>
<protein>
    <recommendedName>
        <fullName evidence="1">5-oxoprolinase subunit A</fullName>
        <shortName evidence="1">5-OPase subunit A</shortName>
        <ecNumber evidence="1">3.5.2.9</ecNumber>
    </recommendedName>
    <alternativeName>
        <fullName evidence="1">5-oxoprolinase (ATP-hydrolyzing) subunit A</fullName>
    </alternativeName>
</protein>
<name>A0A5C0AZH9_9BURK</name>
<dbReference type="EMBL" id="CP043046">
    <property type="protein sequence ID" value="QEI05837.1"/>
    <property type="molecule type" value="Genomic_DNA"/>
</dbReference>
<keyword evidence="1" id="KW-0067">ATP-binding</keyword>
<dbReference type="CDD" id="cd10787">
    <property type="entry name" value="LamB_YcsF_like"/>
    <property type="match status" value="1"/>
</dbReference>
<comment type="function">
    <text evidence="1">Catalyzes the cleavage of 5-oxoproline to form L-glutamate coupled to the hydrolysis of ATP to ADP and inorganic phosphate.</text>
</comment>